<comment type="caution">
    <text evidence="1">The sequence shown here is derived from an EMBL/GenBank/DDBJ whole genome shotgun (WGS) entry which is preliminary data.</text>
</comment>
<evidence type="ECO:0000313" key="1">
    <source>
        <dbReference type="EMBL" id="EYC16310.1"/>
    </source>
</evidence>
<gene>
    <name evidence="1" type="primary">Acey_s0034.g2921</name>
    <name evidence="1" type="ORF">Y032_0034g2921</name>
</gene>
<protein>
    <submittedName>
        <fullName evidence="1">Uncharacterized protein</fullName>
    </submittedName>
</protein>
<sequence>MKNHLLTTSYAGELLEIAPSSCIFAFWFVSNSRIFGVLRSRGKIPTTWDNVLKLLRTGPTCAKVNVSHVTHHAKSARSRMC</sequence>
<organism evidence="1 2">
    <name type="scientific">Ancylostoma ceylanicum</name>
    <dbReference type="NCBI Taxonomy" id="53326"/>
    <lineage>
        <taxon>Eukaryota</taxon>
        <taxon>Metazoa</taxon>
        <taxon>Ecdysozoa</taxon>
        <taxon>Nematoda</taxon>
        <taxon>Chromadorea</taxon>
        <taxon>Rhabditida</taxon>
        <taxon>Rhabditina</taxon>
        <taxon>Rhabditomorpha</taxon>
        <taxon>Strongyloidea</taxon>
        <taxon>Ancylostomatidae</taxon>
        <taxon>Ancylostomatinae</taxon>
        <taxon>Ancylostoma</taxon>
    </lineage>
</organism>
<reference evidence="2" key="1">
    <citation type="journal article" date="2015" name="Nat. Genet.">
        <title>The genome and transcriptome of the zoonotic hookworm Ancylostoma ceylanicum identify infection-specific gene families.</title>
        <authorList>
            <person name="Schwarz E.M."/>
            <person name="Hu Y."/>
            <person name="Antoshechkin I."/>
            <person name="Miller M.M."/>
            <person name="Sternberg P.W."/>
            <person name="Aroian R.V."/>
        </authorList>
    </citation>
    <scope>NUCLEOTIDE SEQUENCE</scope>
    <source>
        <strain evidence="2">HY135</strain>
    </source>
</reference>
<proteinExistence type="predicted"/>
<name>A0A016UM87_9BILA</name>
<dbReference type="Proteomes" id="UP000024635">
    <property type="component" value="Unassembled WGS sequence"/>
</dbReference>
<keyword evidence="2" id="KW-1185">Reference proteome</keyword>
<evidence type="ECO:0000313" key="2">
    <source>
        <dbReference type="Proteomes" id="UP000024635"/>
    </source>
</evidence>
<accession>A0A016UM87</accession>
<dbReference type="AlphaFoldDB" id="A0A016UM87"/>
<dbReference type="EMBL" id="JARK01001370">
    <property type="protein sequence ID" value="EYC16310.1"/>
    <property type="molecule type" value="Genomic_DNA"/>
</dbReference>